<dbReference type="GO" id="GO:0046452">
    <property type="term" value="P:dihydrofolate metabolic process"/>
    <property type="evidence" value="ECO:0007669"/>
    <property type="project" value="TreeGrafter"/>
</dbReference>
<dbReference type="Proteomes" id="UP000094622">
    <property type="component" value="Unassembled WGS sequence"/>
</dbReference>
<dbReference type="PANTHER" id="PTHR48069:SF3">
    <property type="entry name" value="DIHYDROFOLATE REDUCTASE"/>
    <property type="match status" value="1"/>
</dbReference>
<organism evidence="11 12">
    <name type="scientific">Methylobrevis pamukkalensis</name>
    <dbReference type="NCBI Taxonomy" id="1439726"/>
    <lineage>
        <taxon>Bacteria</taxon>
        <taxon>Pseudomonadati</taxon>
        <taxon>Pseudomonadota</taxon>
        <taxon>Alphaproteobacteria</taxon>
        <taxon>Hyphomicrobiales</taxon>
        <taxon>Pleomorphomonadaceae</taxon>
        <taxon>Methylobrevis</taxon>
    </lineage>
</organism>
<accession>A0A1E3H327</accession>
<dbReference type="InterPro" id="IPR017925">
    <property type="entry name" value="DHFR_CS"/>
</dbReference>
<evidence type="ECO:0000256" key="6">
    <source>
        <dbReference type="ARBA" id="ARBA00023002"/>
    </source>
</evidence>
<dbReference type="GO" id="GO:0005829">
    <property type="term" value="C:cytosol"/>
    <property type="evidence" value="ECO:0007669"/>
    <property type="project" value="TreeGrafter"/>
</dbReference>
<keyword evidence="6 8" id="KW-0560">Oxidoreductase</keyword>
<dbReference type="UniPathway" id="UPA00077">
    <property type="reaction ID" value="UER00158"/>
</dbReference>
<gene>
    <name evidence="11" type="primary">dhfrIII</name>
    <name evidence="11" type="ORF">A6302_01943</name>
</gene>
<dbReference type="PRINTS" id="PR00070">
    <property type="entry name" value="DHFR"/>
</dbReference>
<dbReference type="GO" id="GO:0046654">
    <property type="term" value="P:tetrahydrofolate biosynthetic process"/>
    <property type="evidence" value="ECO:0007669"/>
    <property type="project" value="UniProtKB-UniPathway"/>
</dbReference>
<keyword evidence="4 8" id="KW-0554">One-carbon metabolism</keyword>
<comment type="pathway">
    <text evidence="1 8">Cofactor biosynthesis; tetrahydrofolate biosynthesis; 5,6,7,8-tetrahydrofolate from 7,8-dihydrofolate: step 1/1.</text>
</comment>
<dbReference type="SUPFAM" id="SSF53597">
    <property type="entry name" value="Dihydrofolate reductase-like"/>
    <property type="match status" value="1"/>
</dbReference>
<dbReference type="RefSeq" id="WP_083255632.1">
    <property type="nucleotide sequence ID" value="NZ_MCRJ01000041.1"/>
</dbReference>
<evidence type="ECO:0000256" key="9">
    <source>
        <dbReference type="RuleBase" id="RU004474"/>
    </source>
</evidence>
<evidence type="ECO:0000256" key="4">
    <source>
        <dbReference type="ARBA" id="ARBA00022563"/>
    </source>
</evidence>
<dbReference type="AlphaFoldDB" id="A0A1E3H327"/>
<dbReference type="Gene3D" id="3.40.430.10">
    <property type="entry name" value="Dihydrofolate Reductase, subunit A"/>
    <property type="match status" value="1"/>
</dbReference>
<dbReference type="EMBL" id="MCRJ01000041">
    <property type="protein sequence ID" value="ODN70722.1"/>
    <property type="molecule type" value="Genomic_DNA"/>
</dbReference>
<sequence>MSEPILSLVVAVAANGVIGADGDMPWKLSSDLKRFRRLTMGKPVVMGRKTFASIGRPLDGRTNIVVTRDDGFRPEGATVVSDLAAALAAARLSPGGDGEIMVIGGGTIYGQLIGDADRLYVTHVDAAPAGDTRFPAIDPDVWAVVSEEPIPRTERDSAEARFVVYERRGG</sequence>
<evidence type="ECO:0000256" key="1">
    <source>
        <dbReference type="ARBA" id="ARBA00004903"/>
    </source>
</evidence>
<evidence type="ECO:0000313" key="11">
    <source>
        <dbReference type="EMBL" id="ODN70722.1"/>
    </source>
</evidence>
<comment type="caution">
    <text evidence="11">The sequence shown here is derived from an EMBL/GenBank/DDBJ whole genome shotgun (WGS) entry which is preliminary data.</text>
</comment>
<name>A0A1E3H327_9HYPH</name>
<dbReference type="FunFam" id="3.40.430.10:FF:000001">
    <property type="entry name" value="Dihydrofolate reductase"/>
    <property type="match status" value="1"/>
</dbReference>
<reference evidence="11 12" key="1">
    <citation type="submission" date="2016-07" db="EMBL/GenBank/DDBJ databases">
        <title>Draft Genome Sequence of Methylobrevis pamukkalensis PK2.</title>
        <authorList>
            <person name="Vasilenko O.V."/>
            <person name="Doronina N.V."/>
            <person name="Shmareva M.N."/>
            <person name="Tarlachkov S.V."/>
            <person name="Mustakhimov I."/>
            <person name="Trotsenko Y.A."/>
        </authorList>
    </citation>
    <scope>NUCLEOTIDE SEQUENCE [LARGE SCALE GENOMIC DNA]</scope>
    <source>
        <strain evidence="11 12">PK2</strain>
    </source>
</reference>
<evidence type="ECO:0000256" key="5">
    <source>
        <dbReference type="ARBA" id="ARBA00022857"/>
    </source>
</evidence>
<proteinExistence type="inferred from homology"/>
<dbReference type="InterPro" id="IPR012259">
    <property type="entry name" value="DHFR"/>
</dbReference>
<keyword evidence="12" id="KW-1185">Reference proteome</keyword>
<evidence type="ECO:0000256" key="8">
    <source>
        <dbReference type="PIRNR" id="PIRNR000194"/>
    </source>
</evidence>
<dbReference type="InterPro" id="IPR001796">
    <property type="entry name" value="DHFR_dom"/>
</dbReference>
<evidence type="ECO:0000259" key="10">
    <source>
        <dbReference type="PROSITE" id="PS51330"/>
    </source>
</evidence>
<comment type="function">
    <text evidence="7 8">Key enzyme in folate metabolism. Catalyzes an essential reaction for de novo glycine and purine synthesis, and for DNA precursor synthesis.</text>
</comment>
<protein>
    <recommendedName>
        <fullName evidence="3 8">Dihydrofolate reductase</fullName>
        <ecNumber evidence="3 8">1.5.1.3</ecNumber>
    </recommendedName>
</protein>
<dbReference type="CDD" id="cd00209">
    <property type="entry name" value="DHFR"/>
    <property type="match status" value="1"/>
</dbReference>
<feature type="domain" description="DHFR" evidence="10">
    <location>
        <begin position="5"/>
        <end position="167"/>
    </location>
</feature>
<dbReference type="PIRSF" id="PIRSF000194">
    <property type="entry name" value="DHFR"/>
    <property type="match status" value="1"/>
</dbReference>
<evidence type="ECO:0000313" key="12">
    <source>
        <dbReference type="Proteomes" id="UP000094622"/>
    </source>
</evidence>
<comment type="catalytic activity">
    <reaction evidence="8">
        <text>(6S)-5,6,7,8-tetrahydrofolate + NADP(+) = 7,8-dihydrofolate + NADPH + H(+)</text>
        <dbReference type="Rhea" id="RHEA:15009"/>
        <dbReference type="ChEBI" id="CHEBI:15378"/>
        <dbReference type="ChEBI" id="CHEBI:57451"/>
        <dbReference type="ChEBI" id="CHEBI:57453"/>
        <dbReference type="ChEBI" id="CHEBI:57783"/>
        <dbReference type="ChEBI" id="CHEBI:58349"/>
        <dbReference type="EC" id="1.5.1.3"/>
    </reaction>
</comment>
<dbReference type="GO" id="GO:0004146">
    <property type="term" value="F:dihydrofolate reductase activity"/>
    <property type="evidence" value="ECO:0007669"/>
    <property type="project" value="UniProtKB-EC"/>
</dbReference>
<dbReference type="PANTHER" id="PTHR48069">
    <property type="entry name" value="DIHYDROFOLATE REDUCTASE"/>
    <property type="match status" value="1"/>
</dbReference>
<evidence type="ECO:0000256" key="3">
    <source>
        <dbReference type="ARBA" id="ARBA00012856"/>
    </source>
</evidence>
<dbReference type="GO" id="GO:0046655">
    <property type="term" value="P:folic acid metabolic process"/>
    <property type="evidence" value="ECO:0007669"/>
    <property type="project" value="TreeGrafter"/>
</dbReference>
<dbReference type="GO" id="GO:0070401">
    <property type="term" value="F:NADP+ binding"/>
    <property type="evidence" value="ECO:0007669"/>
    <property type="project" value="UniProtKB-ARBA"/>
</dbReference>
<dbReference type="InterPro" id="IPR024072">
    <property type="entry name" value="DHFR-like_dom_sf"/>
</dbReference>
<dbReference type="GO" id="GO:0006730">
    <property type="term" value="P:one-carbon metabolic process"/>
    <property type="evidence" value="ECO:0007669"/>
    <property type="project" value="UniProtKB-KW"/>
</dbReference>
<keyword evidence="5 8" id="KW-0521">NADP</keyword>
<dbReference type="OrthoDB" id="9804315at2"/>
<dbReference type="PROSITE" id="PS00075">
    <property type="entry name" value="DHFR_1"/>
    <property type="match status" value="1"/>
</dbReference>
<comment type="similarity">
    <text evidence="2 8 9">Belongs to the dihydrofolate reductase family.</text>
</comment>
<dbReference type="Pfam" id="PF00186">
    <property type="entry name" value="DHFR_1"/>
    <property type="match status" value="1"/>
</dbReference>
<dbReference type="PATRIC" id="fig|1439726.3.peg.2056"/>
<evidence type="ECO:0000256" key="7">
    <source>
        <dbReference type="ARBA" id="ARBA00025067"/>
    </source>
</evidence>
<dbReference type="PROSITE" id="PS51330">
    <property type="entry name" value="DHFR_2"/>
    <property type="match status" value="1"/>
</dbReference>
<evidence type="ECO:0000256" key="2">
    <source>
        <dbReference type="ARBA" id="ARBA00009539"/>
    </source>
</evidence>
<dbReference type="EC" id="1.5.1.3" evidence="3 8"/>